<keyword evidence="3" id="KW-1185">Reference proteome</keyword>
<organism evidence="2 3">
    <name type="scientific">Psilocybe cyanescens</name>
    <dbReference type="NCBI Taxonomy" id="93625"/>
    <lineage>
        <taxon>Eukaryota</taxon>
        <taxon>Fungi</taxon>
        <taxon>Dikarya</taxon>
        <taxon>Basidiomycota</taxon>
        <taxon>Agaricomycotina</taxon>
        <taxon>Agaricomycetes</taxon>
        <taxon>Agaricomycetidae</taxon>
        <taxon>Agaricales</taxon>
        <taxon>Agaricineae</taxon>
        <taxon>Strophariaceae</taxon>
        <taxon>Psilocybe</taxon>
    </lineage>
</organism>
<feature type="region of interest" description="Disordered" evidence="1">
    <location>
        <begin position="272"/>
        <end position="305"/>
    </location>
</feature>
<dbReference type="STRING" id="93625.A0A409XEE9"/>
<accession>A0A409XEE9</accession>
<dbReference type="EMBL" id="NHYD01001969">
    <property type="protein sequence ID" value="PPQ89017.1"/>
    <property type="molecule type" value="Genomic_DNA"/>
</dbReference>
<dbReference type="AlphaFoldDB" id="A0A409XEE9"/>
<feature type="compositionally biased region" description="Pro residues" evidence="1">
    <location>
        <begin position="279"/>
        <end position="293"/>
    </location>
</feature>
<evidence type="ECO:0000256" key="1">
    <source>
        <dbReference type="SAM" id="MobiDB-lite"/>
    </source>
</evidence>
<comment type="caution">
    <text evidence="2">The sequence shown here is derived from an EMBL/GenBank/DDBJ whole genome shotgun (WGS) entry which is preliminary data.</text>
</comment>
<protein>
    <submittedName>
        <fullName evidence="2">Uncharacterized protein</fullName>
    </submittedName>
</protein>
<evidence type="ECO:0000313" key="3">
    <source>
        <dbReference type="Proteomes" id="UP000283269"/>
    </source>
</evidence>
<reference evidence="2 3" key="1">
    <citation type="journal article" date="2018" name="Evol. Lett.">
        <title>Horizontal gene cluster transfer increased hallucinogenic mushroom diversity.</title>
        <authorList>
            <person name="Reynolds H.T."/>
            <person name="Vijayakumar V."/>
            <person name="Gluck-Thaler E."/>
            <person name="Korotkin H.B."/>
            <person name="Matheny P.B."/>
            <person name="Slot J.C."/>
        </authorList>
    </citation>
    <scope>NUCLEOTIDE SEQUENCE [LARGE SCALE GENOMIC DNA]</scope>
    <source>
        <strain evidence="2 3">2631</strain>
    </source>
</reference>
<evidence type="ECO:0000313" key="2">
    <source>
        <dbReference type="EMBL" id="PPQ89017.1"/>
    </source>
</evidence>
<proteinExistence type="predicted"/>
<sequence length="489" mass="52679">MWRKDKRDVIEMELTSINPPVPKEQWVKTREAIACRLFQSLDMGEQRKWKKAAEQEHQEAMEEFNSSPNMQLSTDLEERQCAISGIVDFMQPVLDTLCEATGWKATLLVGGPEPAKGGSMNVLSVHSGLTSGDVKMKFGRAERQQFQTTIVPVFGTFLQKCYTPEECKARALPSGHQFMPISSVDESATVDIIMPNYSASDALYSSNSATGFSATDVASSSTQQQPAITALGQIQTSGGRRDTLALWVDLSDSNPFPLDLYYSMSPPRLLSPMSNPGHSAPPSPGATPPPPQSGQPSAQPSPNINLSLIASHTGIPFQLTSNPSTIVSIEMAHPHHHVAPAPQLSHSSAVQINDPLTVSNISASALVSGTPLSTTGANAALIEPSTTSITKQTPVAVKSTSNKGQKRKQYSAMNSVQVSAKEKKAKKSNNNSEAQEKAVPRRNTRSSAPKEPISSISSAMITPVIEESVILRSGNPAKPSKFWKYVDES</sequence>
<dbReference type="InParanoid" id="A0A409XEE9"/>
<name>A0A409XEE9_PSICY</name>
<feature type="region of interest" description="Disordered" evidence="1">
    <location>
        <begin position="391"/>
        <end position="458"/>
    </location>
</feature>
<gene>
    <name evidence="2" type="ORF">CVT25_005194</name>
</gene>
<dbReference type="Proteomes" id="UP000283269">
    <property type="component" value="Unassembled WGS sequence"/>
</dbReference>
<feature type="compositionally biased region" description="Polar residues" evidence="1">
    <location>
        <begin position="391"/>
        <end position="403"/>
    </location>
</feature>
<dbReference type="OrthoDB" id="3033067at2759"/>